<gene>
    <name evidence="1" type="ORF">RM539_09420</name>
</gene>
<dbReference type="SUPFAM" id="SSF53756">
    <property type="entry name" value="UDP-Glycosyltransferase/glycogen phosphorylase"/>
    <property type="match status" value="1"/>
</dbReference>
<accession>A0ABU3D5I7</accession>
<name>A0ABU3D5I7_9FLAO</name>
<reference evidence="1 2" key="1">
    <citation type="submission" date="2023-09" db="EMBL/GenBank/DDBJ databases">
        <authorList>
            <person name="Rey-Velasco X."/>
        </authorList>
    </citation>
    <scope>NUCLEOTIDE SEQUENCE [LARGE SCALE GENOMIC DNA]</scope>
    <source>
        <strain evidence="1 2">F117</strain>
    </source>
</reference>
<keyword evidence="2" id="KW-1185">Reference proteome</keyword>
<dbReference type="EMBL" id="JAVRHK010000005">
    <property type="protein sequence ID" value="MDT0676796.1"/>
    <property type="molecule type" value="Genomic_DNA"/>
</dbReference>
<dbReference type="Gene3D" id="3.40.50.2000">
    <property type="entry name" value="Glycogen Phosphorylase B"/>
    <property type="match status" value="2"/>
</dbReference>
<sequence length="489" mass="56850">MKTIGKNWCAIQRTTQNTVSPPKVHPKFFRGPIAFARPTEFCCPTEFACPTELVEVGFEFSEIYIFTVNPKLLKPTSQKKILVVAESIDVEDSSGSKANVALILNLKKAGFEVKVYHYTRKEIDLPGVQCIAIKEKKWNSLFLLSRVQRKIQHGFKVNLAKRLEPVFGFSFTFFNDVRSIAEALRKEKKFKPDIVLTLSKGASFRPHYAMLQVPELQNKWMAYIHDPYPFHYYPEPYNWSEPGYQKKIKFFQELSEKCKWVAFPSLLLKDWMKSKFPKFEGKEVILPHQLIEKENPAELPDFFNSEKFTLLHAGNLMKQRPPFHLINAFQKFLEKVPEAQKNAELLLIGQASYHREKLQKKANKIPQLRINDYLHYETALALQKNVSVNIILEAKTEMSPFLPGKFPHCIAAEKPILLLGPSKSESLRLLGEGYPYWAEVEDEKKIEKHLEDLYRRWLENARDLTMKREDLKSYLSAGYLKAEIEKLFV</sequence>
<dbReference type="RefSeq" id="WP_311503160.1">
    <property type="nucleotide sequence ID" value="NZ_JAVRHK010000005.1"/>
</dbReference>
<comment type="caution">
    <text evidence="1">The sequence shown here is derived from an EMBL/GenBank/DDBJ whole genome shotgun (WGS) entry which is preliminary data.</text>
</comment>
<evidence type="ECO:0000313" key="2">
    <source>
        <dbReference type="Proteomes" id="UP001262582"/>
    </source>
</evidence>
<organism evidence="1 2">
    <name type="scientific">Autumnicola musiva</name>
    <dbReference type="NCBI Taxonomy" id="3075589"/>
    <lineage>
        <taxon>Bacteria</taxon>
        <taxon>Pseudomonadati</taxon>
        <taxon>Bacteroidota</taxon>
        <taxon>Flavobacteriia</taxon>
        <taxon>Flavobacteriales</taxon>
        <taxon>Flavobacteriaceae</taxon>
        <taxon>Autumnicola</taxon>
    </lineage>
</organism>
<proteinExistence type="predicted"/>
<evidence type="ECO:0000313" key="1">
    <source>
        <dbReference type="EMBL" id="MDT0676796.1"/>
    </source>
</evidence>
<protein>
    <submittedName>
        <fullName evidence="1">UDP-glycosyltransferase</fullName>
    </submittedName>
</protein>
<dbReference type="Proteomes" id="UP001262582">
    <property type="component" value="Unassembled WGS sequence"/>
</dbReference>